<sequence length="451" mass="47979">MRRPRRSLLARILWWHAAAVLLTALAASASVYLFLNATADRFERQTLRSEALAVRDQVAARAAGASAPASPGDRTRLEAAGLGYAVVDARGTVVLDRLPAALRPALRIARGDGERYLTRRSRRAFYAALSVPVTLGGERHWIVAVQNLDHPANVVDDVIQQFLAHAALVVLPLLVLLLGVDALIVRRALRPVRRASALVRTVGPARPDVRLAAADLPAEVRPLAEAVNDALDRLTESLDTQRAFTADAAHELRTPITLARIRAEQVSDPALGAALKRDLDALGQIVAQLLEIAELDSLARVPNAPVDLAALAEQTVAAIAPLAYRRGHAIALDRPAAPVMVSGHASFLARALGALVENAVQHTPSGTSVTVEVSSAGDVSVTDDGPGIAPHQQDAVFQRFWRRERGAGGGAGLGLAIVARVASIHGGHVELVSRPGQTRFRFAMPEPNDSR</sequence>
<dbReference type="InterPro" id="IPR003594">
    <property type="entry name" value="HATPase_dom"/>
</dbReference>
<organism evidence="14 15">
    <name type="scientific">Sphingomonas citri</name>
    <dbReference type="NCBI Taxonomy" id="2862499"/>
    <lineage>
        <taxon>Bacteria</taxon>
        <taxon>Pseudomonadati</taxon>
        <taxon>Pseudomonadota</taxon>
        <taxon>Alphaproteobacteria</taxon>
        <taxon>Sphingomonadales</taxon>
        <taxon>Sphingomonadaceae</taxon>
        <taxon>Sphingomonas</taxon>
    </lineage>
</organism>
<evidence type="ECO:0000256" key="4">
    <source>
        <dbReference type="ARBA" id="ARBA00022553"/>
    </source>
</evidence>
<evidence type="ECO:0000256" key="7">
    <source>
        <dbReference type="ARBA" id="ARBA00022777"/>
    </source>
</evidence>
<comment type="subcellular location">
    <subcellularLocation>
        <location evidence="2">Membrane</location>
        <topology evidence="2">Multi-pass membrane protein</topology>
    </subcellularLocation>
</comment>
<evidence type="ECO:0000256" key="3">
    <source>
        <dbReference type="ARBA" id="ARBA00012438"/>
    </source>
</evidence>
<dbReference type="InterPro" id="IPR004358">
    <property type="entry name" value="Sig_transdc_His_kin-like_C"/>
</dbReference>
<dbReference type="EC" id="2.7.13.3" evidence="3"/>
<comment type="catalytic activity">
    <reaction evidence="1">
        <text>ATP + protein L-histidine = ADP + protein N-phospho-L-histidine.</text>
        <dbReference type="EC" id="2.7.13.3"/>
    </reaction>
</comment>
<evidence type="ECO:0000256" key="9">
    <source>
        <dbReference type="ARBA" id="ARBA00023012"/>
    </source>
</evidence>
<keyword evidence="8 11" id="KW-1133">Transmembrane helix</keyword>
<evidence type="ECO:0000259" key="13">
    <source>
        <dbReference type="PROSITE" id="PS50885"/>
    </source>
</evidence>
<dbReference type="SUPFAM" id="SSF55874">
    <property type="entry name" value="ATPase domain of HSP90 chaperone/DNA topoisomerase II/histidine kinase"/>
    <property type="match status" value="1"/>
</dbReference>
<accession>A0ABS7BLB6</accession>
<keyword evidence="10 11" id="KW-0472">Membrane</keyword>
<dbReference type="PROSITE" id="PS50885">
    <property type="entry name" value="HAMP"/>
    <property type="match status" value="1"/>
</dbReference>
<evidence type="ECO:0000256" key="6">
    <source>
        <dbReference type="ARBA" id="ARBA00022692"/>
    </source>
</evidence>
<gene>
    <name evidence="14" type="ORF">KZ820_06005</name>
</gene>
<dbReference type="SUPFAM" id="SSF47384">
    <property type="entry name" value="Homodimeric domain of signal transducing histidine kinase"/>
    <property type="match status" value="1"/>
</dbReference>
<evidence type="ECO:0000256" key="11">
    <source>
        <dbReference type="SAM" id="Phobius"/>
    </source>
</evidence>
<evidence type="ECO:0000256" key="10">
    <source>
        <dbReference type="ARBA" id="ARBA00023136"/>
    </source>
</evidence>
<dbReference type="Pfam" id="PF00512">
    <property type="entry name" value="HisKA"/>
    <property type="match status" value="1"/>
</dbReference>
<dbReference type="RefSeq" id="WP_219747665.1">
    <property type="nucleotide sequence ID" value="NZ_JAHXZN010000001.1"/>
</dbReference>
<evidence type="ECO:0000256" key="1">
    <source>
        <dbReference type="ARBA" id="ARBA00000085"/>
    </source>
</evidence>
<dbReference type="InterPro" id="IPR050428">
    <property type="entry name" value="TCS_sensor_his_kinase"/>
</dbReference>
<keyword evidence="9" id="KW-0902">Two-component regulatory system</keyword>
<dbReference type="SMART" id="SM00304">
    <property type="entry name" value="HAMP"/>
    <property type="match status" value="1"/>
</dbReference>
<evidence type="ECO:0000259" key="12">
    <source>
        <dbReference type="PROSITE" id="PS50109"/>
    </source>
</evidence>
<dbReference type="CDD" id="cd00075">
    <property type="entry name" value="HATPase"/>
    <property type="match status" value="1"/>
</dbReference>
<evidence type="ECO:0000256" key="5">
    <source>
        <dbReference type="ARBA" id="ARBA00022679"/>
    </source>
</evidence>
<keyword evidence="5" id="KW-0808">Transferase</keyword>
<feature type="domain" description="HAMP" evidence="13">
    <location>
        <begin position="186"/>
        <end position="239"/>
    </location>
</feature>
<evidence type="ECO:0000313" key="14">
    <source>
        <dbReference type="EMBL" id="MBW6530285.1"/>
    </source>
</evidence>
<keyword evidence="4" id="KW-0597">Phosphoprotein</keyword>
<proteinExistence type="predicted"/>
<dbReference type="InterPro" id="IPR036890">
    <property type="entry name" value="HATPase_C_sf"/>
</dbReference>
<dbReference type="InterPro" id="IPR005467">
    <property type="entry name" value="His_kinase_dom"/>
</dbReference>
<dbReference type="PANTHER" id="PTHR45436">
    <property type="entry name" value="SENSOR HISTIDINE KINASE YKOH"/>
    <property type="match status" value="1"/>
</dbReference>
<evidence type="ECO:0000313" key="15">
    <source>
        <dbReference type="Proteomes" id="UP000759103"/>
    </source>
</evidence>
<feature type="transmembrane region" description="Helical" evidence="11">
    <location>
        <begin position="12"/>
        <end position="35"/>
    </location>
</feature>
<dbReference type="Proteomes" id="UP000759103">
    <property type="component" value="Unassembled WGS sequence"/>
</dbReference>
<dbReference type="Gene3D" id="3.30.565.10">
    <property type="entry name" value="Histidine kinase-like ATPase, C-terminal domain"/>
    <property type="match status" value="1"/>
</dbReference>
<comment type="caution">
    <text evidence="14">The sequence shown here is derived from an EMBL/GenBank/DDBJ whole genome shotgun (WGS) entry which is preliminary data.</text>
</comment>
<evidence type="ECO:0000256" key="2">
    <source>
        <dbReference type="ARBA" id="ARBA00004141"/>
    </source>
</evidence>
<dbReference type="Pfam" id="PF02518">
    <property type="entry name" value="HATPase_c"/>
    <property type="match status" value="1"/>
</dbReference>
<reference evidence="14 15" key="1">
    <citation type="submission" date="2021-07" db="EMBL/GenBank/DDBJ databases">
        <title>Sphingomonas sp.</title>
        <authorList>
            <person name="Feng G."/>
            <person name="Li J."/>
            <person name="Pan M."/>
        </authorList>
    </citation>
    <scope>NUCLEOTIDE SEQUENCE [LARGE SCALE GENOMIC DNA]</scope>
    <source>
        <strain evidence="14 15">RRHST34</strain>
    </source>
</reference>
<dbReference type="PANTHER" id="PTHR45436:SF15">
    <property type="entry name" value="SENSOR HISTIDINE KINASE CUSS"/>
    <property type="match status" value="1"/>
</dbReference>
<protein>
    <recommendedName>
        <fullName evidence="3">histidine kinase</fullName>
        <ecNumber evidence="3">2.7.13.3</ecNumber>
    </recommendedName>
</protein>
<dbReference type="InterPro" id="IPR003661">
    <property type="entry name" value="HisK_dim/P_dom"/>
</dbReference>
<dbReference type="PRINTS" id="PR00344">
    <property type="entry name" value="BCTRLSENSOR"/>
</dbReference>
<feature type="transmembrane region" description="Helical" evidence="11">
    <location>
        <begin position="124"/>
        <end position="142"/>
    </location>
</feature>
<dbReference type="PROSITE" id="PS50109">
    <property type="entry name" value="HIS_KIN"/>
    <property type="match status" value="1"/>
</dbReference>
<keyword evidence="7" id="KW-0418">Kinase</keyword>
<keyword evidence="6 11" id="KW-0812">Transmembrane</keyword>
<dbReference type="InterPro" id="IPR003660">
    <property type="entry name" value="HAMP_dom"/>
</dbReference>
<dbReference type="SMART" id="SM00388">
    <property type="entry name" value="HisKA"/>
    <property type="match status" value="1"/>
</dbReference>
<dbReference type="Gene3D" id="1.10.287.130">
    <property type="match status" value="1"/>
</dbReference>
<dbReference type="InterPro" id="IPR036097">
    <property type="entry name" value="HisK_dim/P_sf"/>
</dbReference>
<dbReference type="SMART" id="SM00387">
    <property type="entry name" value="HATPase_c"/>
    <property type="match status" value="1"/>
</dbReference>
<name>A0ABS7BLB6_9SPHN</name>
<feature type="domain" description="Histidine kinase" evidence="12">
    <location>
        <begin position="247"/>
        <end position="448"/>
    </location>
</feature>
<feature type="transmembrane region" description="Helical" evidence="11">
    <location>
        <begin position="162"/>
        <end position="184"/>
    </location>
</feature>
<keyword evidence="15" id="KW-1185">Reference proteome</keyword>
<evidence type="ECO:0000256" key="8">
    <source>
        <dbReference type="ARBA" id="ARBA00022989"/>
    </source>
</evidence>
<dbReference type="EMBL" id="JAHXZN010000001">
    <property type="protein sequence ID" value="MBW6530285.1"/>
    <property type="molecule type" value="Genomic_DNA"/>
</dbReference>
<dbReference type="CDD" id="cd00082">
    <property type="entry name" value="HisKA"/>
    <property type="match status" value="1"/>
</dbReference>